<dbReference type="PANTHER" id="PTHR16684">
    <property type="entry name" value="CENTROMERE PROTEIN C"/>
    <property type="match status" value="1"/>
</dbReference>
<keyword evidence="4" id="KW-0539">Nucleus</keyword>
<feature type="compositionally biased region" description="Basic and acidic residues" evidence="5">
    <location>
        <begin position="337"/>
        <end position="354"/>
    </location>
</feature>
<comment type="subcellular location">
    <subcellularLocation>
        <location evidence="1">Nucleus</location>
    </subcellularLocation>
</comment>
<feature type="region of interest" description="Disordered" evidence="5">
    <location>
        <begin position="568"/>
        <end position="600"/>
    </location>
</feature>
<dbReference type="InterPro" id="IPR028386">
    <property type="entry name" value="CENP-C/Mif2/cnp3"/>
</dbReference>
<feature type="compositionally biased region" description="Polar residues" evidence="5">
    <location>
        <begin position="255"/>
        <end position="266"/>
    </location>
</feature>
<feature type="compositionally biased region" description="Basic and acidic residues" evidence="5">
    <location>
        <begin position="183"/>
        <end position="210"/>
    </location>
</feature>
<dbReference type="GO" id="GO:0019237">
    <property type="term" value="F:centromeric DNA binding"/>
    <property type="evidence" value="ECO:0007669"/>
    <property type="project" value="InterPro"/>
</dbReference>
<accession>A0AAD9JL96</accession>
<dbReference type="EMBL" id="JAODUP010000266">
    <property type="protein sequence ID" value="KAK2154528.1"/>
    <property type="molecule type" value="Genomic_DNA"/>
</dbReference>
<feature type="compositionally biased region" description="Basic residues" evidence="5">
    <location>
        <begin position="92"/>
        <end position="101"/>
    </location>
</feature>
<proteinExistence type="inferred from homology"/>
<keyword evidence="8" id="KW-1185">Reference proteome</keyword>
<evidence type="ECO:0000256" key="1">
    <source>
        <dbReference type="ARBA" id="ARBA00004123"/>
    </source>
</evidence>
<dbReference type="GO" id="GO:0005634">
    <property type="term" value="C:nucleus"/>
    <property type="evidence" value="ECO:0007669"/>
    <property type="project" value="UniProtKB-SubCell"/>
</dbReference>
<dbReference type="GO" id="GO:0051382">
    <property type="term" value="P:kinetochore assembly"/>
    <property type="evidence" value="ECO:0007669"/>
    <property type="project" value="InterPro"/>
</dbReference>
<feature type="compositionally biased region" description="Basic residues" evidence="5">
    <location>
        <begin position="355"/>
        <end position="366"/>
    </location>
</feature>
<dbReference type="GO" id="GO:0051315">
    <property type="term" value="P:attachment of mitotic spindle microtubules to kinetochore"/>
    <property type="evidence" value="ECO:0007669"/>
    <property type="project" value="TreeGrafter"/>
</dbReference>
<dbReference type="Pfam" id="PF11699">
    <property type="entry name" value="CENP-C_C"/>
    <property type="match status" value="1"/>
</dbReference>
<feature type="compositionally biased region" description="Basic and acidic residues" evidence="5">
    <location>
        <begin position="229"/>
        <end position="246"/>
    </location>
</feature>
<evidence type="ECO:0000313" key="8">
    <source>
        <dbReference type="Proteomes" id="UP001208570"/>
    </source>
</evidence>
<feature type="compositionally biased region" description="Polar residues" evidence="5">
    <location>
        <begin position="487"/>
        <end position="503"/>
    </location>
</feature>
<dbReference type="InterPro" id="IPR025974">
    <property type="entry name" value="Mif2/CENP-C_cupin"/>
</dbReference>
<dbReference type="AlphaFoldDB" id="A0AAD9JL96"/>
<evidence type="ECO:0000259" key="6">
    <source>
        <dbReference type="Pfam" id="PF11699"/>
    </source>
</evidence>
<feature type="domain" description="Mif2/CENP-C cupin" evidence="6">
    <location>
        <begin position="900"/>
        <end position="964"/>
    </location>
</feature>
<feature type="compositionally biased region" description="Basic residues" evidence="5">
    <location>
        <begin position="445"/>
        <end position="458"/>
    </location>
</feature>
<keyword evidence="3" id="KW-0238">DNA-binding</keyword>
<feature type="compositionally biased region" description="Basic and acidic residues" evidence="5">
    <location>
        <begin position="587"/>
        <end position="600"/>
    </location>
</feature>
<feature type="compositionally biased region" description="Basic residues" evidence="5">
    <location>
        <begin position="314"/>
        <end position="324"/>
    </location>
</feature>
<feature type="compositionally biased region" description="Polar residues" evidence="5">
    <location>
        <begin position="428"/>
        <end position="444"/>
    </location>
</feature>
<reference evidence="7" key="1">
    <citation type="journal article" date="2023" name="Mol. Biol. Evol.">
        <title>Third-Generation Sequencing Reveals the Adaptive Role of the Epigenome in Three Deep-Sea Polychaetes.</title>
        <authorList>
            <person name="Perez M."/>
            <person name="Aroh O."/>
            <person name="Sun Y."/>
            <person name="Lan Y."/>
            <person name="Juniper S.K."/>
            <person name="Young C.R."/>
            <person name="Angers B."/>
            <person name="Qian P.Y."/>
        </authorList>
    </citation>
    <scope>NUCLEOTIDE SEQUENCE</scope>
    <source>
        <strain evidence="7">P08H-3</strain>
    </source>
</reference>
<feature type="compositionally biased region" description="Basic and acidic residues" evidence="5">
    <location>
        <begin position="290"/>
        <end position="305"/>
    </location>
</feature>
<dbReference type="GO" id="GO:0051455">
    <property type="term" value="P:spindle attachment to meiosis I kinetochore"/>
    <property type="evidence" value="ECO:0007669"/>
    <property type="project" value="TreeGrafter"/>
</dbReference>
<dbReference type="Gene3D" id="2.60.120.10">
    <property type="entry name" value="Jelly Rolls"/>
    <property type="match status" value="1"/>
</dbReference>
<feature type="compositionally biased region" description="Basic residues" evidence="5">
    <location>
        <begin position="739"/>
        <end position="755"/>
    </location>
</feature>
<sequence length="971" mass="109075">MSVKKNVVLGRRTGRDIKAGKVIRVLDDGFENFSDYWTDSGAEESSLSWLKEDGSTNTKSLVTRQKDGKPLQSMSPFTPSDHEITKSMLKQLAKKTRKTPRKSTPNKDKLGTEACDSAGSAEHDRTLKDRSTDELEVTAERTVNDRRKESAGTDSDKSMMPPDSVMNSSHKRGIVRLTYSGDRCSDEHQPSSETHSLNEREELTADKQEMVDIVQFKSPIKNKARKSSPQKDRATKEARDSNKTETDAQLVASELLTSERPTTQLIHNLEIESDSENSHFVALQNRSPVKRSEQQLHQGGKDKKYSSPLNKAKPLGKTKKKKRSYVSEDEFGGANQEIEKEWLMDTQITKDRNNRQNKGKKGKLRPKAKEVKNGGLQARRRTTSTLKSIPTEEKQHHKARKSSAEFNANPDRRHPLHFNFDDSDEDSNLSSGDQNGLRDNSLQRKTTKKKQSMRRRAVGLKSSSGVASLSHVPKKGRCAKQDRKVASPTNIDVQADETYTAQDNDGLEITSPKKLRMEDDLKENEVDGTSDKSHTEYKHDDNGVQTSKAKAGLTRKFERGHADLSDLETCSAAGNKKGQRSRQNLKSGDDSKSLPEGNKDHSSLEMMALKNVNAQDENQPPLVGSSVVVQDEPQAETAISPHPVLPVEEQGADVYSFHVEDKEKSLNVQHNRRSAKKKSRKMKASVFHEQTTSPNLSPIGPASHRFIDDSVLSDYSGNPNGNNEDLPLENHQVAILKRSNRRRSTMPNSKRKSTGVKRAVVPEPCPEGLRRSQRTRVLPLDWFRNERIKYARRKSGLVVAGIESPKYDDNLKPITRKEKLQQLVRRRQKVKSKLPKTPRNLSIHVPVENNWQTTMAGEIPVLDPTTQEEVLIDCVVTKKQHNFCNVYGEAAGPGDPLILSKAMIQPAFSLGQLVLRPLEEKCTQYVRNDSMIFVIKKGKVAVTIHNTTSILETDDSFFIPQGKNLYTFFHL</sequence>
<comment type="caution">
    <text evidence="7">The sequence shown here is derived from an EMBL/GenBank/DDBJ whole genome shotgun (WGS) entry which is preliminary data.</text>
</comment>
<evidence type="ECO:0000256" key="3">
    <source>
        <dbReference type="ARBA" id="ARBA00023125"/>
    </source>
</evidence>
<dbReference type="PANTHER" id="PTHR16684:SF11">
    <property type="entry name" value="CENTROMERE PROTEIN C"/>
    <property type="match status" value="1"/>
</dbReference>
<feature type="compositionally biased region" description="Basic residues" evidence="5">
    <location>
        <begin position="670"/>
        <end position="683"/>
    </location>
</feature>
<dbReference type="GO" id="GO:0000776">
    <property type="term" value="C:kinetochore"/>
    <property type="evidence" value="ECO:0007669"/>
    <property type="project" value="InterPro"/>
</dbReference>
<evidence type="ECO:0000256" key="2">
    <source>
        <dbReference type="ARBA" id="ARBA00010291"/>
    </source>
</evidence>
<feature type="region of interest" description="Disordered" evidence="5">
    <location>
        <begin position="64"/>
        <end position="556"/>
    </location>
</feature>
<feature type="compositionally biased region" description="Basic and acidic residues" evidence="5">
    <location>
        <begin position="121"/>
        <end position="157"/>
    </location>
</feature>
<gene>
    <name evidence="7" type="ORF">LSH36_266g02038</name>
</gene>
<comment type="similarity">
    <text evidence="2">Belongs to the CENP-C/MIF2 family.</text>
</comment>
<evidence type="ECO:0000256" key="5">
    <source>
        <dbReference type="SAM" id="MobiDB-lite"/>
    </source>
</evidence>
<dbReference type="InterPro" id="IPR014710">
    <property type="entry name" value="RmlC-like_jellyroll"/>
</dbReference>
<evidence type="ECO:0000256" key="4">
    <source>
        <dbReference type="ARBA" id="ARBA00023242"/>
    </source>
</evidence>
<organism evidence="7 8">
    <name type="scientific">Paralvinella palmiformis</name>
    <dbReference type="NCBI Taxonomy" id="53620"/>
    <lineage>
        <taxon>Eukaryota</taxon>
        <taxon>Metazoa</taxon>
        <taxon>Spiralia</taxon>
        <taxon>Lophotrochozoa</taxon>
        <taxon>Annelida</taxon>
        <taxon>Polychaeta</taxon>
        <taxon>Sedentaria</taxon>
        <taxon>Canalipalpata</taxon>
        <taxon>Terebellida</taxon>
        <taxon>Terebelliformia</taxon>
        <taxon>Alvinellidae</taxon>
        <taxon>Paralvinella</taxon>
    </lineage>
</organism>
<feature type="region of interest" description="Disordered" evidence="5">
    <location>
        <begin position="739"/>
        <end position="759"/>
    </location>
</feature>
<dbReference type="Proteomes" id="UP001208570">
    <property type="component" value="Unassembled WGS sequence"/>
</dbReference>
<protein>
    <recommendedName>
        <fullName evidence="6">Mif2/CENP-C cupin domain-containing protein</fullName>
    </recommendedName>
</protein>
<evidence type="ECO:0000313" key="7">
    <source>
        <dbReference type="EMBL" id="KAK2154528.1"/>
    </source>
</evidence>
<feature type="compositionally biased region" description="Basic and acidic residues" evidence="5">
    <location>
        <begin position="515"/>
        <end position="542"/>
    </location>
</feature>
<feature type="region of interest" description="Disordered" evidence="5">
    <location>
        <begin position="663"/>
        <end position="702"/>
    </location>
</feature>
<name>A0AAD9JL96_9ANNE</name>